<name>A0A0A8H4E1_9BACT</name>
<dbReference type="EMBL" id="CP007770">
    <property type="protein sequence ID" value="AJC87789.1"/>
    <property type="molecule type" value="Genomic_DNA"/>
</dbReference>
<accession>A0A0A8H4E1</accession>
<dbReference type="KEGG" id="cis:CINS_0825"/>
<dbReference type="Proteomes" id="UP000031163">
    <property type="component" value="Chromosome"/>
</dbReference>
<dbReference type="InterPro" id="IPR010767">
    <property type="entry name" value="Phage_CGC-2007_Cje0229"/>
</dbReference>
<dbReference type="GeneID" id="74431621"/>
<proteinExistence type="predicted"/>
<evidence type="ECO:0000313" key="1">
    <source>
        <dbReference type="EMBL" id="AJC87789.1"/>
    </source>
</evidence>
<protein>
    <recommendedName>
        <fullName evidence="3">DUF1353 domain protein</fullName>
    </recommendedName>
</protein>
<sequence length="120" mass="13991">MLKKVIVKPFNKDRFELQKEFEVSLCNLKITIPKGFTSNGANIPRIFWSIFPPNSPEYLSAVVVHDYLCQKSNSRDDYKIADLALKEAMQELGCSRFKTFVFYHACNSFHLVKCFLKEFK</sequence>
<reference evidence="1 2" key="1">
    <citation type="journal article" date="2014" name="Genome Biol. Evol.">
        <title>Comparative Genomics of the Campylobacter lari Group.</title>
        <authorList>
            <person name="Miller W.G."/>
            <person name="Yee E."/>
            <person name="Chapman M.H."/>
            <person name="Smith T.P."/>
            <person name="Bono J.L."/>
            <person name="Huynh S."/>
            <person name="Parker C.T."/>
            <person name="Vandamme P."/>
            <person name="Luong K."/>
            <person name="Korlach J."/>
        </authorList>
    </citation>
    <scope>NUCLEOTIDE SEQUENCE [LARGE SCALE GENOMIC DNA]</scope>
    <source>
        <strain evidence="1 2">NCTC 12927</strain>
    </source>
</reference>
<gene>
    <name evidence="1" type="ORF">CINS_0825</name>
</gene>
<dbReference type="HOGENOM" id="CLU_128732_1_0_7"/>
<evidence type="ECO:0000313" key="2">
    <source>
        <dbReference type="Proteomes" id="UP000031163"/>
    </source>
</evidence>
<dbReference type="AlphaFoldDB" id="A0A0A8H4E1"/>
<evidence type="ECO:0008006" key="3">
    <source>
        <dbReference type="Google" id="ProtNLM"/>
    </source>
</evidence>
<dbReference type="Pfam" id="PF07087">
    <property type="entry name" value="DUF1353"/>
    <property type="match status" value="1"/>
</dbReference>
<dbReference type="STRING" id="1031564.CINS_0825"/>
<dbReference type="RefSeq" id="WP_039650091.1">
    <property type="nucleotide sequence ID" value="NZ_CP007770.1"/>
</dbReference>
<organism evidence="1 2">
    <name type="scientific">Campylobacter insulaenigrae NCTC 12927</name>
    <dbReference type="NCBI Taxonomy" id="1031564"/>
    <lineage>
        <taxon>Bacteria</taxon>
        <taxon>Pseudomonadati</taxon>
        <taxon>Campylobacterota</taxon>
        <taxon>Epsilonproteobacteria</taxon>
        <taxon>Campylobacterales</taxon>
        <taxon>Campylobacteraceae</taxon>
        <taxon>Campylobacter</taxon>
    </lineage>
</organism>